<keyword evidence="2" id="KW-0677">Repeat</keyword>
<dbReference type="InterPro" id="IPR036322">
    <property type="entry name" value="WD40_repeat_dom_sf"/>
</dbReference>
<dbReference type="AlphaFoldDB" id="A0A3S1CT47"/>
<accession>A0A3S1CT47</accession>
<protein>
    <submittedName>
        <fullName evidence="4">Uncharacterized protein</fullName>
    </submittedName>
</protein>
<dbReference type="PROSITE" id="PS50294">
    <property type="entry name" value="WD_REPEATS_REGION"/>
    <property type="match status" value="2"/>
</dbReference>
<feature type="repeat" description="WD" evidence="3">
    <location>
        <begin position="24"/>
        <end position="65"/>
    </location>
</feature>
<dbReference type="PANTHER" id="PTHR19848:SF8">
    <property type="entry name" value="F-BOX AND WD REPEAT DOMAIN CONTAINING 7"/>
    <property type="match status" value="1"/>
</dbReference>
<keyword evidence="1 3" id="KW-0853">WD repeat</keyword>
<dbReference type="InterPro" id="IPR020472">
    <property type="entry name" value="WD40_PAC1"/>
</dbReference>
<dbReference type="SMART" id="SM00320">
    <property type="entry name" value="WD40"/>
    <property type="match status" value="1"/>
</dbReference>
<organism evidence="4 5">
    <name type="scientific">Dulcicalothrix desertica PCC 7102</name>
    <dbReference type="NCBI Taxonomy" id="232991"/>
    <lineage>
        <taxon>Bacteria</taxon>
        <taxon>Bacillati</taxon>
        <taxon>Cyanobacteriota</taxon>
        <taxon>Cyanophyceae</taxon>
        <taxon>Nostocales</taxon>
        <taxon>Calotrichaceae</taxon>
        <taxon>Dulcicalothrix</taxon>
    </lineage>
</organism>
<feature type="repeat" description="WD" evidence="3">
    <location>
        <begin position="1"/>
        <end position="19"/>
    </location>
</feature>
<comment type="caution">
    <text evidence="4">The sequence shown here is derived from an EMBL/GenBank/DDBJ whole genome shotgun (WGS) entry which is preliminary data.</text>
</comment>
<dbReference type="InterPro" id="IPR015943">
    <property type="entry name" value="WD40/YVTN_repeat-like_dom_sf"/>
</dbReference>
<gene>
    <name evidence="4" type="ORF">DSM106972_004580</name>
</gene>
<dbReference type="EMBL" id="RSCL01000001">
    <property type="protein sequence ID" value="RUT09963.1"/>
    <property type="molecule type" value="Genomic_DNA"/>
</dbReference>
<name>A0A3S1CT47_9CYAN</name>
<dbReference type="SUPFAM" id="SSF50978">
    <property type="entry name" value="WD40 repeat-like"/>
    <property type="match status" value="1"/>
</dbReference>
<evidence type="ECO:0000313" key="5">
    <source>
        <dbReference type="Proteomes" id="UP000271624"/>
    </source>
</evidence>
<dbReference type="PROSITE" id="PS00678">
    <property type="entry name" value="WD_REPEATS_1"/>
    <property type="match status" value="2"/>
</dbReference>
<evidence type="ECO:0000256" key="2">
    <source>
        <dbReference type="ARBA" id="ARBA00022737"/>
    </source>
</evidence>
<dbReference type="Pfam" id="PF00400">
    <property type="entry name" value="WD40"/>
    <property type="match status" value="2"/>
</dbReference>
<dbReference type="Proteomes" id="UP000271624">
    <property type="component" value="Unassembled WGS sequence"/>
</dbReference>
<dbReference type="InterPro" id="IPR019775">
    <property type="entry name" value="WD40_repeat_CS"/>
</dbReference>
<proteinExistence type="predicted"/>
<dbReference type="InterPro" id="IPR001680">
    <property type="entry name" value="WD40_rpt"/>
</dbReference>
<evidence type="ECO:0000313" key="4">
    <source>
        <dbReference type="EMBL" id="RUT09963.1"/>
    </source>
</evidence>
<dbReference type="PRINTS" id="PR00320">
    <property type="entry name" value="GPROTEINBRPT"/>
</dbReference>
<evidence type="ECO:0000256" key="3">
    <source>
        <dbReference type="PROSITE-ProRule" id="PRU00221"/>
    </source>
</evidence>
<dbReference type="OrthoDB" id="494465at2"/>
<dbReference type="RefSeq" id="WP_127079115.1">
    <property type="nucleotide sequence ID" value="NZ_RSCL01000001.1"/>
</dbReference>
<dbReference type="PANTHER" id="PTHR19848">
    <property type="entry name" value="WD40 REPEAT PROTEIN"/>
    <property type="match status" value="1"/>
</dbReference>
<keyword evidence="5" id="KW-1185">Reference proteome</keyword>
<evidence type="ECO:0000256" key="1">
    <source>
        <dbReference type="ARBA" id="ARBA00022574"/>
    </source>
</evidence>
<dbReference type="PROSITE" id="PS50082">
    <property type="entry name" value="WD_REPEATS_2"/>
    <property type="match status" value="2"/>
</dbReference>
<reference evidence="4" key="2">
    <citation type="journal article" date="2019" name="Genome Biol. Evol.">
        <title>Day and night: Metabolic profiles and evolutionary relationships of six axenic non-marine cyanobacteria.</title>
        <authorList>
            <person name="Will S.E."/>
            <person name="Henke P."/>
            <person name="Boedeker C."/>
            <person name="Huang S."/>
            <person name="Brinkmann H."/>
            <person name="Rohde M."/>
            <person name="Jarek M."/>
            <person name="Friedl T."/>
            <person name="Seufert S."/>
            <person name="Schumacher M."/>
            <person name="Overmann J."/>
            <person name="Neumann-Schaal M."/>
            <person name="Petersen J."/>
        </authorList>
    </citation>
    <scope>NUCLEOTIDE SEQUENCE [LARGE SCALE GENOMIC DNA]</scope>
    <source>
        <strain evidence="4">PCC 7102</strain>
    </source>
</reference>
<dbReference type="Gene3D" id="2.130.10.10">
    <property type="entry name" value="YVTN repeat-like/Quinoprotein amine dehydrogenase"/>
    <property type="match status" value="1"/>
</dbReference>
<sequence>MLVSASDDHTIRLWDTQTGCFKVLTGHQDRIWSVCYSAKLNVLFSCGEDETIKLWDIHALKCIKTLTIPKPYEGMNINGVSGLNSATLQSLRVLGASVQAPE</sequence>
<reference evidence="4" key="1">
    <citation type="submission" date="2018-12" db="EMBL/GenBank/DDBJ databases">
        <authorList>
            <person name="Will S."/>
            <person name="Neumann-Schaal M."/>
            <person name="Henke P."/>
        </authorList>
    </citation>
    <scope>NUCLEOTIDE SEQUENCE</scope>
    <source>
        <strain evidence="4">PCC 7102</strain>
    </source>
</reference>